<dbReference type="InterPro" id="IPR020013">
    <property type="entry name" value="Flagellar_FlgE/F/G"/>
</dbReference>
<dbReference type="GO" id="GO:0009425">
    <property type="term" value="C:bacterial-type flagellum basal body"/>
    <property type="evidence" value="ECO:0007669"/>
    <property type="project" value="UniProtKB-SubCell"/>
</dbReference>
<dbReference type="PANTHER" id="PTHR30435:SF19">
    <property type="entry name" value="FLAGELLAR BASAL-BODY ROD PROTEIN FLGG"/>
    <property type="match status" value="1"/>
</dbReference>
<evidence type="ECO:0000259" key="6">
    <source>
        <dbReference type="Pfam" id="PF22692"/>
    </source>
</evidence>
<evidence type="ECO:0000256" key="3">
    <source>
        <dbReference type="ARBA" id="ARBA00023143"/>
    </source>
</evidence>
<dbReference type="RefSeq" id="WP_042727966.1">
    <property type="nucleotide sequence ID" value="NZ_JXNZ01000005.1"/>
</dbReference>
<feature type="domain" description="Flagellar hook protein FlgE/F/G-like D1" evidence="6">
    <location>
        <begin position="84"/>
        <end position="143"/>
    </location>
</feature>
<keyword evidence="7" id="KW-0966">Cell projection</keyword>
<dbReference type="AlphaFoldDB" id="A0A0D0NQC4"/>
<accession>A0A0D0NQC4</accession>
<dbReference type="Proteomes" id="UP000032101">
    <property type="component" value="Unassembled WGS sequence"/>
</dbReference>
<dbReference type="Pfam" id="PF06429">
    <property type="entry name" value="Flg_bbr_C"/>
    <property type="match status" value="1"/>
</dbReference>
<evidence type="ECO:0000313" key="8">
    <source>
        <dbReference type="Proteomes" id="UP000032101"/>
    </source>
</evidence>
<dbReference type="PATRIC" id="fig|294.124.peg.202"/>
<dbReference type="NCBIfam" id="TIGR03506">
    <property type="entry name" value="FlgEFG_subfam"/>
    <property type="match status" value="1"/>
</dbReference>
<dbReference type="OrthoDB" id="8578401at2"/>
<dbReference type="SUPFAM" id="SSF117143">
    <property type="entry name" value="Flagellar hook protein flgE"/>
    <property type="match status" value="1"/>
</dbReference>
<keyword evidence="3 4" id="KW-0975">Bacterial flagellum</keyword>
<name>A0A0D0NQC4_PSEFL</name>
<protein>
    <submittedName>
        <fullName evidence="7">Flagellar basal body rod protein FlgG</fullName>
    </submittedName>
</protein>
<evidence type="ECO:0000256" key="4">
    <source>
        <dbReference type="RuleBase" id="RU362116"/>
    </source>
</evidence>
<dbReference type="PANTHER" id="PTHR30435">
    <property type="entry name" value="FLAGELLAR PROTEIN"/>
    <property type="match status" value="1"/>
</dbReference>
<evidence type="ECO:0000259" key="5">
    <source>
        <dbReference type="Pfam" id="PF06429"/>
    </source>
</evidence>
<keyword evidence="7" id="KW-0969">Cilium</keyword>
<gene>
    <name evidence="7" type="ORF">RL74_00995</name>
</gene>
<dbReference type="InterPro" id="IPR037925">
    <property type="entry name" value="FlgE/F/G-like"/>
</dbReference>
<dbReference type="InterPro" id="IPR010930">
    <property type="entry name" value="Flg_bb/hook_C_dom"/>
</dbReference>
<organism evidence="7 8">
    <name type="scientific">Pseudomonas fluorescens</name>
    <dbReference type="NCBI Taxonomy" id="294"/>
    <lineage>
        <taxon>Bacteria</taxon>
        <taxon>Pseudomonadati</taxon>
        <taxon>Pseudomonadota</taxon>
        <taxon>Gammaproteobacteria</taxon>
        <taxon>Pseudomonadales</taxon>
        <taxon>Pseudomonadaceae</taxon>
        <taxon>Pseudomonas</taxon>
    </lineage>
</organism>
<proteinExistence type="inferred from homology"/>
<evidence type="ECO:0000256" key="1">
    <source>
        <dbReference type="ARBA" id="ARBA00004117"/>
    </source>
</evidence>
<evidence type="ECO:0000313" key="7">
    <source>
        <dbReference type="EMBL" id="KIQ61301.1"/>
    </source>
</evidence>
<dbReference type="InterPro" id="IPR053967">
    <property type="entry name" value="LlgE_F_G-like_D1"/>
</dbReference>
<dbReference type="Pfam" id="PF22692">
    <property type="entry name" value="LlgE_F_G_D1"/>
    <property type="match status" value="1"/>
</dbReference>
<comment type="subcellular location">
    <subcellularLocation>
        <location evidence="1 4">Bacterial flagellum basal body</location>
    </subcellularLocation>
</comment>
<reference evidence="7 8" key="1">
    <citation type="submission" date="2015-01" db="EMBL/GenBank/DDBJ databases">
        <title>Draft Genome Sequence of the Biocontrol and Plant Growth-Promoting Rhizobacteria (PGPR) Pseudomonas fluorescens UM270.</title>
        <authorList>
            <person name="Hernandez-Salmeron J.E."/>
            <person name="Santoyo G."/>
            <person name="Moreno-Hagelsieb G."/>
            <person name="Hernandez-Leon R."/>
        </authorList>
    </citation>
    <scope>NUCLEOTIDE SEQUENCE [LARGE SCALE GENOMIC DNA]</scope>
    <source>
        <strain evidence="7 8">UM270</strain>
    </source>
</reference>
<feature type="domain" description="Flagellar basal-body/hook protein C-terminal" evidence="5">
    <location>
        <begin position="188"/>
        <end position="231"/>
    </location>
</feature>
<comment type="similarity">
    <text evidence="2 4">Belongs to the flagella basal body rod proteins family.</text>
</comment>
<comment type="caution">
    <text evidence="7">The sequence shown here is derived from an EMBL/GenBank/DDBJ whole genome shotgun (WGS) entry which is preliminary data.</text>
</comment>
<dbReference type="EMBL" id="JXNZ01000005">
    <property type="protein sequence ID" value="KIQ61301.1"/>
    <property type="molecule type" value="Genomic_DNA"/>
</dbReference>
<dbReference type="GO" id="GO:0071978">
    <property type="term" value="P:bacterial-type flagellum-dependent swarming motility"/>
    <property type="evidence" value="ECO:0007669"/>
    <property type="project" value="TreeGrafter"/>
</dbReference>
<evidence type="ECO:0000256" key="2">
    <source>
        <dbReference type="ARBA" id="ARBA00009677"/>
    </source>
</evidence>
<sequence length="236" mass="25005">MSDLIMQLAGVIQRDVDSLKGVSQNVANANTYGYKAERTFNVMGTDATGIGVQGGLDDIQAQTSINADGGALQFTGRVTDLSLSGDAWFAMKTPDGVVLSRDGRFQVDNAGYLVSKAGYPVLAEGGPLQVSGGVLKVDAGGQVSVDDRPIGRLDIVRVDQPRQLLPIGAGLYVATSKVIPARDYVVHQGLLERSNAAMSTDMVKMMEVSRHVETMQRALSAYDGMLNSGINQIGKN</sequence>
<keyword evidence="7" id="KW-0282">Flagellum</keyword>